<gene>
    <name evidence="2" type="ORF">LFWB_6510</name>
</gene>
<dbReference type="EMBL" id="CP054393">
    <property type="protein sequence ID" value="QTX03212.1"/>
    <property type="molecule type" value="Genomic_DNA"/>
</dbReference>
<keyword evidence="3" id="KW-1185">Reference proteome</keyword>
<accession>A0A975FK09</accession>
<keyword evidence="1" id="KW-1133">Transmembrane helix</keyword>
<proteinExistence type="predicted"/>
<sequence>MEYVKKNSLLKKIIIVFLFIIIIINSIGVCFNYIKIKDIKTQVDKYTTNNPKEQYNSLISNIADYYKKLNNIDENINQQYSSTSKVNTESNMYYIDLYAKSEKDKLQDEKTFSNFKKYKEIANDQNIKLLIDKFLLCCEELKKYQKKLEDEIETETLKNGSVAKIKEIINNKQNVMDNLNFGRCYLNYYCGILDLFFDILPELDNLSKSEDITKYQKLILRKIKEETLNNKGLTQQLKKVLDSPTGRDIPKLFHTIFNTN</sequence>
<dbReference type="AlphaFoldDB" id="A0A975FK09"/>
<keyword evidence="1" id="KW-0472">Membrane</keyword>
<feature type="transmembrane region" description="Helical" evidence="1">
    <location>
        <begin position="12"/>
        <end position="34"/>
    </location>
</feature>
<evidence type="ECO:0000313" key="2">
    <source>
        <dbReference type="EMBL" id="QTX03212.1"/>
    </source>
</evidence>
<dbReference type="KEGG" id="pluf:LFWB_6510"/>
<dbReference type="Proteomes" id="UP000672038">
    <property type="component" value="Chromosome"/>
</dbReference>
<evidence type="ECO:0000256" key="1">
    <source>
        <dbReference type="SAM" id="Phobius"/>
    </source>
</evidence>
<reference evidence="2" key="1">
    <citation type="submission" date="2020-06" db="EMBL/GenBank/DDBJ databases">
        <title>Complete genome sequence of Candidatus Phytoplasma luffae NCHU2019.</title>
        <authorList>
            <person name="Cho S.-T."/>
            <person name="Tan C.-M."/>
            <person name="Li J.-R."/>
            <person name="Chien Y.-Y."/>
            <person name="Chiu Y.-C."/>
            <person name="Yang J.-Y."/>
            <person name="Kuo C.-H."/>
        </authorList>
    </citation>
    <scope>NUCLEOTIDE SEQUENCE</scope>
    <source>
        <strain evidence="2">NCHU2019</strain>
    </source>
</reference>
<keyword evidence="1" id="KW-0812">Transmembrane</keyword>
<organism evidence="2 3">
    <name type="scientific">Loofah witches'-broom phytoplasma</name>
    <dbReference type="NCBI Taxonomy" id="35773"/>
    <lineage>
        <taxon>Bacteria</taxon>
        <taxon>Bacillati</taxon>
        <taxon>Mycoplasmatota</taxon>
        <taxon>Mollicutes</taxon>
        <taxon>Acholeplasmatales</taxon>
        <taxon>Acholeplasmataceae</taxon>
        <taxon>Candidatus Phytoplasma</taxon>
        <taxon>16SrVIII (Loofah witches'-broom group)</taxon>
    </lineage>
</organism>
<dbReference type="RefSeq" id="WP_210954635.1">
    <property type="nucleotide sequence ID" value="NZ_CP054393.1"/>
</dbReference>
<name>A0A975FK09_LOWBP</name>
<protein>
    <submittedName>
        <fullName evidence="2">Uncharacterized protein</fullName>
    </submittedName>
</protein>
<evidence type="ECO:0000313" key="3">
    <source>
        <dbReference type="Proteomes" id="UP000672038"/>
    </source>
</evidence>